<evidence type="ECO:0000256" key="2">
    <source>
        <dbReference type="SAM" id="Phobius"/>
    </source>
</evidence>
<dbReference type="InterPro" id="IPR007065">
    <property type="entry name" value="HPP"/>
</dbReference>
<feature type="domain" description="HPP transmembrane region" evidence="3">
    <location>
        <begin position="78"/>
        <end position="252"/>
    </location>
</feature>
<feature type="transmembrane region" description="Helical" evidence="2">
    <location>
        <begin position="81"/>
        <end position="100"/>
    </location>
</feature>
<keyword evidence="2" id="KW-0812">Transmembrane</keyword>
<dbReference type="KEGG" id="ksn:43591990"/>
<dbReference type="Pfam" id="PF04982">
    <property type="entry name" value="TM_HPP"/>
    <property type="match status" value="1"/>
</dbReference>
<feature type="compositionally biased region" description="Basic and acidic residues" evidence="1">
    <location>
        <begin position="1"/>
        <end position="10"/>
    </location>
</feature>
<sequence>MSYFSSRRDQSSSSANTLTPTPQPPPAVRTFLLLERDYRPSLHPLFSRFLGYRSESAKPPYDPLPIPPFCWLVHIPLKYEVWLFAFIGSFGSILLLESIASTHTVFHDVYGSPLIITSFGAASVLLFGVIESPLAQPRNLIFGNFAGALIGTAITKLFTLNGNEEEYKILLENREFHGRPFINGGLTVSVTLLVTLILGLVHPPSGATALAAATEPFIVTLSWTYLPIILCSSLLVLAWALFINNLGRRRYPTYWWAPGRSFVMEPTPEPRARGREEVKMKRLEEGVLRSQEDGGRAQEG</sequence>
<name>A0A5M6BTQ7_9TREE</name>
<reference evidence="4" key="2">
    <citation type="submission" date="2024-01" db="EMBL/GenBank/DDBJ databases">
        <title>Comparative genomics of Cryptococcus and Kwoniella reveals pathogenesis evolution and contrasting modes of karyotype evolution via chromosome fusion or intercentromeric recombination.</title>
        <authorList>
            <person name="Coelho M.A."/>
            <person name="David-Palma M."/>
            <person name="Shea T."/>
            <person name="Bowers K."/>
            <person name="McGinley-Smith S."/>
            <person name="Mohammad A.W."/>
            <person name="Gnirke A."/>
            <person name="Yurkov A.M."/>
            <person name="Nowrousian M."/>
            <person name="Sun S."/>
            <person name="Cuomo C.A."/>
            <person name="Heitman J."/>
        </authorList>
    </citation>
    <scope>NUCLEOTIDE SEQUENCE</scope>
    <source>
        <strain evidence="4">CBS 12478</strain>
    </source>
</reference>
<dbReference type="RefSeq" id="XP_031857903.1">
    <property type="nucleotide sequence ID" value="XM_032007819.1"/>
</dbReference>
<feature type="transmembrane region" description="Helical" evidence="2">
    <location>
        <begin position="222"/>
        <end position="242"/>
    </location>
</feature>
<dbReference type="GeneID" id="43591990"/>
<dbReference type="PANTHER" id="PTHR33741">
    <property type="entry name" value="TRANSMEMBRANE PROTEIN DDB_G0269096-RELATED"/>
    <property type="match status" value="1"/>
</dbReference>
<keyword evidence="2" id="KW-0472">Membrane</keyword>
<evidence type="ECO:0000313" key="5">
    <source>
        <dbReference type="Proteomes" id="UP000322225"/>
    </source>
</evidence>
<gene>
    <name evidence="4" type="ORF">CI109_104984</name>
</gene>
<feature type="region of interest" description="Disordered" evidence="1">
    <location>
        <begin position="1"/>
        <end position="24"/>
    </location>
</feature>
<dbReference type="InterPro" id="IPR058581">
    <property type="entry name" value="TM_HPP"/>
</dbReference>
<feature type="transmembrane region" description="Helical" evidence="2">
    <location>
        <begin position="181"/>
        <end position="202"/>
    </location>
</feature>
<dbReference type="EMBL" id="CP144059">
    <property type="protein sequence ID" value="WWD20508.1"/>
    <property type="molecule type" value="Genomic_DNA"/>
</dbReference>
<evidence type="ECO:0000256" key="1">
    <source>
        <dbReference type="SAM" id="MobiDB-lite"/>
    </source>
</evidence>
<dbReference type="Proteomes" id="UP000322225">
    <property type="component" value="Chromosome 9"/>
</dbReference>
<evidence type="ECO:0000259" key="3">
    <source>
        <dbReference type="Pfam" id="PF04982"/>
    </source>
</evidence>
<dbReference type="PANTHER" id="PTHR33741:SF5">
    <property type="entry name" value="TRANSMEMBRANE PROTEIN DDB_G0269096-RELATED"/>
    <property type="match status" value="1"/>
</dbReference>
<keyword evidence="2" id="KW-1133">Transmembrane helix</keyword>
<accession>A0A5M6BTQ7</accession>
<proteinExistence type="predicted"/>
<dbReference type="OrthoDB" id="2016548at2759"/>
<feature type="transmembrane region" description="Helical" evidence="2">
    <location>
        <begin position="112"/>
        <end position="130"/>
    </location>
</feature>
<reference evidence="4" key="1">
    <citation type="submission" date="2017-08" db="EMBL/GenBank/DDBJ databases">
        <authorList>
            <person name="Cuomo C."/>
            <person name="Billmyre B."/>
            <person name="Heitman J."/>
        </authorList>
    </citation>
    <scope>NUCLEOTIDE SEQUENCE</scope>
    <source>
        <strain evidence="4">CBS 12478</strain>
    </source>
</reference>
<dbReference type="AlphaFoldDB" id="A0A5M6BTQ7"/>
<feature type="transmembrane region" description="Helical" evidence="2">
    <location>
        <begin position="142"/>
        <end position="160"/>
    </location>
</feature>
<keyword evidence="5" id="KW-1185">Reference proteome</keyword>
<organism evidence="4 5">
    <name type="scientific">Kwoniella shandongensis</name>
    <dbReference type="NCBI Taxonomy" id="1734106"/>
    <lineage>
        <taxon>Eukaryota</taxon>
        <taxon>Fungi</taxon>
        <taxon>Dikarya</taxon>
        <taxon>Basidiomycota</taxon>
        <taxon>Agaricomycotina</taxon>
        <taxon>Tremellomycetes</taxon>
        <taxon>Tremellales</taxon>
        <taxon>Cryptococcaceae</taxon>
        <taxon>Kwoniella</taxon>
    </lineage>
</organism>
<protein>
    <recommendedName>
        <fullName evidence="3">HPP transmembrane region domain-containing protein</fullName>
    </recommendedName>
</protein>
<evidence type="ECO:0000313" key="4">
    <source>
        <dbReference type="EMBL" id="WWD20508.1"/>
    </source>
</evidence>